<dbReference type="InterPro" id="IPR004358">
    <property type="entry name" value="Sig_transdc_His_kin-like_C"/>
</dbReference>
<dbReference type="PANTHER" id="PTHR42878">
    <property type="entry name" value="TWO-COMPONENT HISTIDINE KINASE"/>
    <property type="match status" value="1"/>
</dbReference>
<name>A0A4Y7U4V9_9FLAO</name>
<proteinExistence type="predicted"/>
<keyword evidence="3" id="KW-0808">Transferase</keyword>
<evidence type="ECO:0000256" key="2">
    <source>
        <dbReference type="ARBA" id="ARBA00012438"/>
    </source>
</evidence>
<comment type="caution">
    <text evidence="6">The sequence shown here is derived from an EMBL/GenBank/DDBJ whole genome shotgun (WGS) entry which is preliminary data.</text>
</comment>
<dbReference type="PROSITE" id="PS50109">
    <property type="entry name" value="HIS_KIN"/>
    <property type="match status" value="1"/>
</dbReference>
<dbReference type="GO" id="GO:0004673">
    <property type="term" value="F:protein histidine kinase activity"/>
    <property type="evidence" value="ECO:0007669"/>
    <property type="project" value="UniProtKB-EC"/>
</dbReference>
<dbReference type="InterPro" id="IPR050351">
    <property type="entry name" value="BphY/WalK/GraS-like"/>
</dbReference>
<dbReference type="AlphaFoldDB" id="A0A4Y7U4V9"/>
<sequence>FEPEYFERIFNIFQRLHSKTIYEGTGIGLAMCKKIVQNHGGDIFAESIFGEGAVFTILIPFGPKD</sequence>
<feature type="domain" description="Histidine kinase" evidence="5">
    <location>
        <begin position="1"/>
        <end position="63"/>
    </location>
</feature>
<dbReference type="GO" id="GO:0000156">
    <property type="term" value="F:phosphorelay response regulator activity"/>
    <property type="evidence" value="ECO:0007669"/>
    <property type="project" value="TreeGrafter"/>
</dbReference>
<dbReference type="RefSeq" id="WP_238698821.1">
    <property type="nucleotide sequence ID" value="NZ_QWDN01000196.1"/>
</dbReference>
<evidence type="ECO:0000256" key="4">
    <source>
        <dbReference type="ARBA" id="ARBA00022777"/>
    </source>
</evidence>
<dbReference type="EMBL" id="QWDN01000196">
    <property type="protein sequence ID" value="TEB41477.1"/>
    <property type="molecule type" value="Genomic_DNA"/>
</dbReference>
<organism evidence="6 7">
    <name type="scientific">Flavobacterium circumlabens</name>
    <dbReference type="NCBI Taxonomy" id="2133765"/>
    <lineage>
        <taxon>Bacteria</taxon>
        <taxon>Pseudomonadati</taxon>
        <taxon>Bacteroidota</taxon>
        <taxon>Flavobacteriia</taxon>
        <taxon>Flavobacteriales</taxon>
        <taxon>Flavobacteriaceae</taxon>
        <taxon>Flavobacterium</taxon>
    </lineage>
</organism>
<keyword evidence="4 6" id="KW-0418">Kinase</keyword>
<dbReference type="PRINTS" id="PR00344">
    <property type="entry name" value="BCTRLSENSOR"/>
</dbReference>
<dbReference type="GO" id="GO:0007234">
    <property type="term" value="P:osmosensory signaling via phosphorelay pathway"/>
    <property type="evidence" value="ECO:0007669"/>
    <property type="project" value="TreeGrafter"/>
</dbReference>
<dbReference type="PANTHER" id="PTHR42878:SF15">
    <property type="entry name" value="BACTERIOPHYTOCHROME"/>
    <property type="match status" value="1"/>
</dbReference>
<dbReference type="GO" id="GO:0030295">
    <property type="term" value="F:protein kinase activator activity"/>
    <property type="evidence" value="ECO:0007669"/>
    <property type="project" value="TreeGrafter"/>
</dbReference>
<evidence type="ECO:0000313" key="7">
    <source>
        <dbReference type="Proteomes" id="UP000298340"/>
    </source>
</evidence>
<evidence type="ECO:0000256" key="1">
    <source>
        <dbReference type="ARBA" id="ARBA00000085"/>
    </source>
</evidence>
<evidence type="ECO:0000313" key="6">
    <source>
        <dbReference type="EMBL" id="TEB41477.1"/>
    </source>
</evidence>
<evidence type="ECO:0000256" key="3">
    <source>
        <dbReference type="ARBA" id="ARBA00022679"/>
    </source>
</evidence>
<reference evidence="6 7" key="1">
    <citation type="journal article" date="2018" name="Syst. Appl. Microbiol.">
        <title>Flavobacterium circumlabens sp. nov. and Flavobacterium cupreum sp. nov., two psychrotrophic species isolated from Antarctic environmental samples.</title>
        <authorList>
            <person name="Kralova S."/>
            <person name="Busse H.J."/>
            <person name="Svec P."/>
            <person name="Maslanova I."/>
            <person name="Stankova E."/>
            <person name="Bartak M."/>
            <person name="Sedlacek I."/>
        </authorList>
    </citation>
    <scope>NUCLEOTIDE SEQUENCE [LARGE SCALE GENOMIC DNA]</scope>
    <source>
        <strain evidence="6 7">CCM 8828</strain>
    </source>
</reference>
<dbReference type="Pfam" id="PF02518">
    <property type="entry name" value="HATPase_c"/>
    <property type="match status" value="1"/>
</dbReference>
<dbReference type="Gene3D" id="3.30.565.10">
    <property type="entry name" value="Histidine kinase-like ATPase, C-terminal domain"/>
    <property type="match status" value="1"/>
</dbReference>
<dbReference type="InterPro" id="IPR036890">
    <property type="entry name" value="HATPase_C_sf"/>
</dbReference>
<dbReference type="InterPro" id="IPR005467">
    <property type="entry name" value="His_kinase_dom"/>
</dbReference>
<gene>
    <name evidence="6" type="ORF">D0809_25320</name>
</gene>
<evidence type="ECO:0000259" key="5">
    <source>
        <dbReference type="PROSITE" id="PS50109"/>
    </source>
</evidence>
<accession>A0A4Y7U4V9</accession>
<dbReference type="Proteomes" id="UP000298340">
    <property type="component" value="Unassembled WGS sequence"/>
</dbReference>
<protein>
    <recommendedName>
        <fullName evidence="2">histidine kinase</fullName>
        <ecNumber evidence="2">2.7.13.3</ecNumber>
    </recommendedName>
</protein>
<dbReference type="EC" id="2.7.13.3" evidence="2"/>
<feature type="non-terminal residue" evidence="6">
    <location>
        <position position="1"/>
    </location>
</feature>
<comment type="catalytic activity">
    <reaction evidence="1">
        <text>ATP + protein L-histidine = ADP + protein N-phospho-L-histidine.</text>
        <dbReference type="EC" id="2.7.13.3"/>
    </reaction>
</comment>
<dbReference type="SUPFAM" id="SSF55874">
    <property type="entry name" value="ATPase domain of HSP90 chaperone/DNA topoisomerase II/histidine kinase"/>
    <property type="match status" value="1"/>
</dbReference>
<dbReference type="InterPro" id="IPR003594">
    <property type="entry name" value="HATPase_dom"/>
</dbReference>